<dbReference type="GO" id="GO:0005789">
    <property type="term" value="C:endoplasmic reticulum membrane"/>
    <property type="evidence" value="ECO:0007669"/>
    <property type="project" value="UniProtKB-SubCell"/>
</dbReference>
<keyword evidence="3 9" id="KW-0812">Transmembrane</keyword>
<organism evidence="10 11">
    <name type="scientific">Cichlidogyrus casuarinus</name>
    <dbReference type="NCBI Taxonomy" id="1844966"/>
    <lineage>
        <taxon>Eukaryota</taxon>
        <taxon>Metazoa</taxon>
        <taxon>Spiralia</taxon>
        <taxon>Lophotrochozoa</taxon>
        <taxon>Platyhelminthes</taxon>
        <taxon>Monogenea</taxon>
        <taxon>Monopisthocotylea</taxon>
        <taxon>Dactylogyridea</taxon>
        <taxon>Ancyrocephalidae</taxon>
        <taxon>Cichlidogyrus</taxon>
    </lineage>
</organism>
<evidence type="ECO:0000256" key="6">
    <source>
        <dbReference type="ARBA" id="ARBA00022989"/>
    </source>
</evidence>
<keyword evidence="6 9" id="KW-1133">Transmembrane helix</keyword>
<name>A0ABD2QC10_9PLAT</name>
<evidence type="ECO:0000256" key="7">
    <source>
        <dbReference type="ARBA" id="ARBA00023136"/>
    </source>
</evidence>
<protein>
    <recommendedName>
        <fullName evidence="12">Minor histocompatibility antigen H13</fullName>
    </recommendedName>
</protein>
<dbReference type="InterPro" id="IPR006639">
    <property type="entry name" value="Preselin/SPP"/>
</dbReference>
<proteinExistence type="inferred from homology"/>
<evidence type="ECO:0000256" key="4">
    <source>
        <dbReference type="ARBA" id="ARBA00022801"/>
    </source>
</evidence>
<feature type="transmembrane region" description="Helical" evidence="9">
    <location>
        <begin position="24"/>
        <end position="48"/>
    </location>
</feature>
<dbReference type="PANTHER" id="PTHR12174">
    <property type="entry name" value="SIGNAL PEPTIDE PEPTIDASE"/>
    <property type="match status" value="1"/>
</dbReference>
<comment type="subcellular location">
    <subcellularLocation>
        <location evidence="1">Endoplasmic reticulum membrane</location>
        <topology evidence="1">Multi-pass membrane protein</topology>
    </subcellularLocation>
</comment>
<comment type="caution">
    <text evidence="10">The sequence shown here is derived from an EMBL/GenBank/DDBJ whole genome shotgun (WGS) entry which is preliminary data.</text>
</comment>
<feature type="compositionally biased region" description="Basic and acidic residues" evidence="8">
    <location>
        <begin position="355"/>
        <end position="366"/>
    </location>
</feature>
<keyword evidence="7 9" id="KW-0472">Membrane</keyword>
<feature type="transmembrane region" description="Helical" evidence="9">
    <location>
        <begin position="316"/>
        <end position="334"/>
    </location>
</feature>
<feature type="transmembrane region" description="Helical" evidence="9">
    <location>
        <begin position="287"/>
        <end position="310"/>
    </location>
</feature>
<dbReference type="InterPro" id="IPR007369">
    <property type="entry name" value="Peptidase_A22B_SPP"/>
</dbReference>
<dbReference type="PANTHER" id="PTHR12174:SF23">
    <property type="entry name" value="MINOR HISTOCOMPATIBILITY ANTIGEN H13"/>
    <property type="match status" value="1"/>
</dbReference>
<evidence type="ECO:0000256" key="9">
    <source>
        <dbReference type="SAM" id="Phobius"/>
    </source>
</evidence>
<sequence>MADLPKINTGGNGTDPFTNSTSGIIISSSFLFLSAIIPIYFGSFRSLLRHLKGYSSEEEFVTTKDAMQFPFYASGALFTIYLIFKFVPKHIINAIFLAFFTCSAVISLGRLLIPIIRPYIPNFFTNTHFKISYTQRNEPKEAEGDGKIIEEASWEFQTKDFPTMFVCCIIGLTYVVTKHWTLNNVFGLAFSITALECLHLHQFKNGFILLGGLFFYDIFWVFFTDVMVSVAKNFEAPIKVVFPKDILVDGIFTDKVSMLGLGDIVIPGVFVAMLLRFDHRLGRNSYFYFYTGFLAYNLGLLMTFGAMLWFKHAQPALLYLSPLCTIVPSLAALVRGDFPTMLEYSDCSEEQIKALKNKTETPKDTSSKSITRQSARKAD</sequence>
<evidence type="ECO:0000313" key="11">
    <source>
        <dbReference type="Proteomes" id="UP001626550"/>
    </source>
</evidence>
<accession>A0ABD2QC10</accession>
<feature type="region of interest" description="Disordered" evidence="8">
    <location>
        <begin position="355"/>
        <end position="379"/>
    </location>
</feature>
<reference evidence="10 11" key="1">
    <citation type="submission" date="2024-11" db="EMBL/GenBank/DDBJ databases">
        <title>Adaptive evolution of stress response genes in parasites aligns with host niche diversity.</title>
        <authorList>
            <person name="Hahn C."/>
            <person name="Resl P."/>
        </authorList>
    </citation>
    <scope>NUCLEOTIDE SEQUENCE [LARGE SCALE GENOMIC DNA]</scope>
    <source>
        <strain evidence="10">EGGRZ-B1_66</strain>
        <tissue evidence="10">Body</tissue>
    </source>
</reference>
<evidence type="ECO:0000256" key="2">
    <source>
        <dbReference type="ARBA" id="ARBA00006859"/>
    </source>
</evidence>
<evidence type="ECO:0000313" key="10">
    <source>
        <dbReference type="EMBL" id="KAL3316918.1"/>
    </source>
</evidence>
<evidence type="ECO:0008006" key="12">
    <source>
        <dbReference type="Google" id="ProtNLM"/>
    </source>
</evidence>
<keyword evidence="5" id="KW-0256">Endoplasmic reticulum</keyword>
<dbReference type="Proteomes" id="UP001626550">
    <property type="component" value="Unassembled WGS sequence"/>
</dbReference>
<dbReference type="Pfam" id="PF04258">
    <property type="entry name" value="Peptidase_A22B"/>
    <property type="match status" value="1"/>
</dbReference>
<feature type="transmembrane region" description="Helical" evidence="9">
    <location>
        <begin position="256"/>
        <end position="275"/>
    </location>
</feature>
<feature type="transmembrane region" description="Helical" evidence="9">
    <location>
        <begin position="94"/>
        <end position="113"/>
    </location>
</feature>
<dbReference type="GO" id="GO:0016787">
    <property type="term" value="F:hydrolase activity"/>
    <property type="evidence" value="ECO:0007669"/>
    <property type="project" value="UniProtKB-KW"/>
</dbReference>
<keyword evidence="4" id="KW-0378">Hydrolase</keyword>
<evidence type="ECO:0000256" key="3">
    <source>
        <dbReference type="ARBA" id="ARBA00022692"/>
    </source>
</evidence>
<dbReference type="AlphaFoldDB" id="A0ABD2QC10"/>
<feature type="transmembrane region" description="Helical" evidence="9">
    <location>
        <begin position="69"/>
        <end position="88"/>
    </location>
</feature>
<feature type="transmembrane region" description="Helical" evidence="9">
    <location>
        <begin position="206"/>
        <end position="223"/>
    </location>
</feature>
<gene>
    <name evidence="10" type="ORF">Ciccas_004427</name>
</gene>
<evidence type="ECO:0000256" key="5">
    <source>
        <dbReference type="ARBA" id="ARBA00022824"/>
    </source>
</evidence>
<evidence type="ECO:0000256" key="1">
    <source>
        <dbReference type="ARBA" id="ARBA00004477"/>
    </source>
</evidence>
<dbReference type="SMART" id="SM00730">
    <property type="entry name" value="PSN"/>
    <property type="match status" value="1"/>
</dbReference>
<dbReference type="EMBL" id="JBJKFK010000463">
    <property type="protein sequence ID" value="KAL3316918.1"/>
    <property type="molecule type" value="Genomic_DNA"/>
</dbReference>
<evidence type="ECO:0000256" key="8">
    <source>
        <dbReference type="SAM" id="MobiDB-lite"/>
    </source>
</evidence>
<comment type="similarity">
    <text evidence="2">Belongs to the peptidase A22B family.</text>
</comment>
<keyword evidence="11" id="KW-1185">Reference proteome</keyword>